<dbReference type="Proteomes" id="UP001642409">
    <property type="component" value="Unassembled WGS sequence"/>
</dbReference>
<evidence type="ECO:0000313" key="2">
    <source>
        <dbReference type="EMBL" id="CAL5990908.1"/>
    </source>
</evidence>
<name>A0ABP1HBW2_9EUKA</name>
<evidence type="ECO:0000313" key="1">
    <source>
        <dbReference type="EMBL" id="CAL5990905.1"/>
    </source>
</evidence>
<dbReference type="EMBL" id="CAXDID020000026">
    <property type="protein sequence ID" value="CAL5990905.1"/>
    <property type="molecule type" value="Genomic_DNA"/>
</dbReference>
<keyword evidence="3" id="KW-1185">Reference proteome</keyword>
<gene>
    <name evidence="1" type="ORF">HINF_LOCUS11737</name>
    <name evidence="2" type="ORF">HINF_LOCUS11740</name>
</gene>
<evidence type="ECO:0000313" key="3">
    <source>
        <dbReference type="Proteomes" id="UP001642409"/>
    </source>
</evidence>
<comment type="caution">
    <text evidence="1">The sequence shown here is derived from an EMBL/GenBank/DDBJ whole genome shotgun (WGS) entry which is preliminary data.</text>
</comment>
<organism evidence="1 3">
    <name type="scientific">Hexamita inflata</name>
    <dbReference type="NCBI Taxonomy" id="28002"/>
    <lineage>
        <taxon>Eukaryota</taxon>
        <taxon>Metamonada</taxon>
        <taxon>Diplomonadida</taxon>
        <taxon>Hexamitidae</taxon>
        <taxon>Hexamitinae</taxon>
        <taxon>Hexamita</taxon>
    </lineage>
</organism>
<dbReference type="EMBL" id="CAXDID020000026">
    <property type="protein sequence ID" value="CAL5990908.1"/>
    <property type="molecule type" value="Genomic_DNA"/>
</dbReference>
<sequence>MRSTKATPGVYKPNYPVLAPTIGGKAVDDILKEEGRRQARTTFKNTRTTPKILDNIKKCVGDI</sequence>
<protein>
    <submittedName>
        <fullName evidence="1">Uncharacterized protein</fullName>
    </submittedName>
</protein>
<accession>A0ABP1HBW2</accession>
<reference evidence="1 3" key="1">
    <citation type="submission" date="2024-07" db="EMBL/GenBank/DDBJ databases">
        <authorList>
            <person name="Akdeniz Z."/>
        </authorList>
    </citation>
    <scope>NUCLEOTIDE SEQUENCE [LARGE SCALE GENOMIC DNA]</scope>
</reference>
<proteinExistence type="predicted"/>